<accession>C8PEF6</accession>
<comment type="caution">
    <text evidence="2">The sequence shown here is derived from an EMBL/GenBank/DDBJ whole genome shotgun (WGS) entry which is preliminary data.</text>
</comment>
<feature type="transmembrane region" description="Helical" evidence="1">
    <location>
        <begin position="215"/>
        <end position="234"/>
    </location>
</feature>
<feature type="transmembrane region" description="Helical" evidence="1">
    <location>
        <begin position="20"/>
        <end position="37"/>
    </location>
</feature>
<evidence type="ECO:0008006" key="4">
    <source>
        <dbReference type="Google" id="ProtNLM"/>
    </source>
</evidence>
<evidence type="ECO:0000313" key="3">
    <source>
        <dbReference type="Proteomes" id="UP000005709"/>
    </source>
</evidence>
<sequence length="271" mass="31168">MFIMLLFSYPMLFTLTRGHIYAIITNFMTIFFFYSVFKKNNIIVPIVLMAIMFNMRPNSFFLSLLFFNYGFKKGLAGIIFSALIGIALFVVYLNIASYLYPDYNFKNFKRGVEIYYKLSVLGDGGDSFNNSLLGAFKFLKFENIEIINKIISVSLGLIALLSLYLFAKHKISSFDFIFLICSLYTLASSVFATYYMAIFYTFLLLLFKFDIRSKFTLPIVIASAFLLIPKNYIFKSYTSLEVLINPIFLLGAIVFILYKSILLDKYEAGAV</sequence>
<keyword evidence="3" id="KW-1185">Reference proteome</keyword>
<dbReference type="AlphaFoldDB" id="C8PEF6"/>
<name>C8PEF6_9BACT</name>
<proteinExistence type="predicted"/>
<keyword evidence="1" id="KW-0472">Membrane</keyword>
<keyword evidence="1" id="KW-1133">Transmembrane helix</keyword>
<reference evidence="2 3" key="1">
    <citation type="submission" date="2009-07" db="EMBL/GenBank/DDBJ databases">
        <authorList>
            <person name="Madupu R."/>
            <person name="Sebastian Y."/>
            <person name="Durkin A.S."/>
            <person name="Torralba M."/>
            <person name="Methe B."/>
            <person name="Sutton G.G."/>
            <person name="Strausberg R.L."/>
            <person name="Nelson K.E."/>
        </authorList>
    </citation>
    <scope>NUCLEOTIDE SEQUENCE [LARGE SCALE GENOMIC DNA]</scope>
    <source>
        <strain evidence="2 3">RM3268</strain>
    </source>
</reference>
<feature type="transmembrane region" description="Helical" evidence="1">
    <location>
        <begin position="240"/>
        <end position="258"/>
    </location>
</feature>
<protein>
    <recommendedName>
        <fullName evidence="4">DUF2029 domain-containing protein</fullName>
    </recommendedName>
</protein>
<dbReference type="Proteomes" id="UP000005709">
    <property type="component" value="Unassembled WGS sequence"/>
</dbReference>
<dbReference type="STRING" id="824.CGRAC_0515"/>
<keyword evidence="1" id="KW-0812">Transmembrane</keyword>
<evidence type="ECO:0000256" key="1">
    <source>
        <dbReference type="SAM" id="Phobius"/>
    </source>
</evidence>
<feature type="transmembrane region" description="Helical" evidence="1">
    <location>
        <begin position="44"/>
        <end position="69"/>
    </location>
</feature>
<dbReference type="EMBL" id="ACYG01000008">
    <property type="protein sequence ID" value="EEV18751.1"/>
    <property type="molecule type" value="Genomic_DNA"/>
</dbReference>
<feature type="transmembrane region" description="Helical" evidence="1">
    <location>
        <begin position="177"/>
        <end position="203"/>
    </location>
</feature>
<organism evidence="2 3">
    <name type="scientific">Campylobacter gracilis RM3268</name>
    <dbReference type="NCBI Taxonomy" id="553220"/>
    <lineage>
        <taxon>Bacteria</taxon>
        <taxon>Pseudomonadati</taxon>
        <taxon>Campylobacterota</taxon>
        <taxon>Epsilonproteobacteria</taxon>
        <taxon>Campylobacterales</taxon>
        <taxon>Campylobacteraceae</taxon>
        <taxon>Campylobacter</taxon>
    </lineage>
</organism>
<evidence type="ECO:0000313" key="2">
    <source>
        <dbReference type="EMBL" id="EEV18751.1"/>
    </source>
</evidence>
<gene>
    <name evidence="2" type="ORF">CAMGR0001_1857</name>
</gene>
<feature type="transmembrane region" description="Helical" evidence="1">
    <location>
        <begin position="146"/>
        <end position="165"/>
    </location>
</feature>
<feature type="transmembrane region" description="Helical" evidence="1">
    <location>
        <begin position="75"/>
        <end position="100"/>
    </location>
</feature>